<evidence type="ECO:0000259" key="5">
    <source>
        <dbReference type="PROSITE" id="PS50199"/>
    </source>
</evidence>
<sequence length="432" mass="48648">MSAASRFSLFSTIPLDNAVNPRSLLTSGFPFFSLRFHRYCSSASVSISATTIDTDASSNIISPHHPWPEWVTFLDRLKAKGYFDAQNFNITDDKSSASASVQTSDSLNSNVYTDIASVKHACLSFGRDRYDIFKSLPVEDIRAVVEHGCPNLLRKAVTSAKRLRAHVRLDEGDVCSACNLRGSCDRAYNLLKESDGDARTIDIVRVLLFYALDPLVITGGDKPPVRGLIDASARKLLSQLIILNDVAMDPSLLMPSSKSPQKKDKTAKVVDNVSSNNVEMKRGDWMCPKCNFMNFARNRQCLNCNEDGPRKAAVEIEMKKGDWTCPKCNFINFSRNVRCRDCKAEGPKRIAVHEVEMKPGDWNCPKCGFLNFASNKRCLRCPEKRPLVQGEWECPSCDFVNYRRNKICLKCKSEHPRKATTDYEEHLWRSPH</sequence>
<proteinExistence type="predicted"/>
<feature type="domain" description="RanBP2-type" evidence="5">
    <location>
        <begin position="358"/>
        <end position="387"/>
    </location>
</feature>
<evidence type="ECO:0000256" key="4">
    <source>
        <dbReference type="PROSITE-ProRule" id="PRU00322"/>
    </source>
</evidence>
<evidence type="ECO:0000313" key="7">
    <source>
        <dbReference type="Proteomes" id="UP000027120"/>
    </source>
</evidence>
<keyword evidence="7" id="KW-1185">Reference proteome</keyword>
<dbReference type="PANTHER" id="PTHR23111:SF40">
    <property type="entry name" value="RNA-BINDING PROTEIN INVOLVED IN HETEROCHROMATIN ASSEMBLY-RELATED"/>
    <property type="match status" value="1"/>
</dbReference>
<dbReference type="STRING" id="2711.A0A067E0I0"/>
<dbReference type="PANTHER" id="PTHR23111">
    <property type="entry name" value="ZINC FINGER PROTEIN"/>
    <property type="match status" value="1"/>
</dbReference>
<dbReference type="Gene3D" id="4.10.1060.10">
    <property type="entry name" value="Zinc finger, RanBP2-type"/>
    <property type="match status" value="4"/>
</dbReference>
<evidence type="ECO:0000256" key="1">
    <source>
        <dbReference type="ARBA" id="ARBA00022723"/>
    </source>
</evidence>
<dbReference type="Pfam" id="PF00641">
    <property type="entry name" value="Zn_ribbon_RanBP"/>
    <property type="match status" value="4"/>
</dbReference>
<keyword evidence="2 4" id="KW-0863">Zinc-finger</keyword>
<keyword evidence="1" id="KW-0479">Metal-binding</keyword>
<dbReference type="SUPFAM" id="SSF90209">
    <property type="entry name" value="Ran binding protein zinc finger-like"/>
    <property type="match status" value="2"/>
</dbReference>
<dbReference type="GO" id="GO:0005737">
    <property type="term" value="C:cytoplasm"/>
    <property type="evidence" value="ECO:0000318"/>
    <property type="project" value="GO_Central"/>
</dbReference>
<dbReference type="PaxDb" id="2711-XP_006490778.1"/>
<protein>
    <recommendedName>
        <fullName evidence="5">RanBP2-type domain-containing protein</fullName>
    </recommendedName>
</protein>
<feature type="domain" description="RanBP2-type" evidence="5">
    <location>
        <begin position="319"/>
        <end position="348"/>
    </location>
</feature>
<organism evidence="6 7">
    <name type="scientific">Citrus sinensis</name>
    <name type="common">Sweet orange</name>
    <name type="synonym">Citrus aurantium var. sinensis</name>
    <dbReference type="NCBI Taxonomy" id="2711"/>
    <lineage>
        <taxon>Eukaryota</taxon>
        <taxon>Viridiplantae</taxon>
        <taxon>Streptophyta</taxon>
        <taxon>Embryophyta</taxon>
        <taxon>Tracheophyta</taxon>
        <taxon>Spermatophyta</taxon>
        <taxon>Magnoliopsida</taxon>
        <taxon>eudicotyledons</taxon>
        <taxon>Gunneridae</taxon>
        <taxon>Pentapetalae</taxon>
        <taxon>rosids</taxon>
        <taxon>malvids</taxon>
        <taxon>Sapindales</taxon>
        <taxon>Rutaceae</taxon>
        <taxon>Aurantioideae</taxon>
        <taxon>Citrus</taxon>
    </lineage>
</organism>
<dbReference type="PROSITE" id="PS50199">
    <property type="entry name" value="ZF_RANBP2_2"/>
    <property type="match status" value="4"/>
</dbReference>
<accession>A0A067E0I0</accession>
<keyword evidence="3" id="KW-0862">Zinc</keyword>
<dbReference type="eggNOG" id="KOG4198">
    <property type="taxonomic scope" value="Eukaryota"/>
</dbReference>
<reference evidence="6 7" key="1">
    <citation type="submission" date="2014-04" db="EMBL/GenBank/DDBJ databases">
        <authorList>
            <consortium name="International Citrus Genome Consortium"/>
            <person name="Gmitter F."/>
            <person name="Chen C."/>
            <person name="Farmerie W."/>
            <person name="Harkins T."/>
            <person name="Desany B."/>
            <person name="Mohiuddin M."/>
            <person name="Kodira C."/>
            <person name="Borodovsky M."/>
            <person name="Lomsadze A."/>
            <person name="Burns P."/>
            <person name="Jenkins J."/>
            <person name="Prochnik S."/>
            <person name="Shu S."/>
            <person name="Chapman J."/>
            <person name="Pitluck S."/>
            <person name="Schmutz J."/>
            <person name="Rokhsar D."/>
        </authorList>
    </citation>
    <scope>NUCLEOTIDE SEQUENCE</scope>
</reference>
<dbReference type="PROSITE" id="PS01358">
    <property type="entry name" value="ZF_RANBP2_1"/>
    <property type="match status" value="3"/>
</dbReference>
<dbReference type="GO" id="GO:0008270">
    <property type="term" value="F:zinc ion binding"/>
    <property type="evidence" value="ECO:0007669"/>
    <property type="project" value="UniProtKB-KW"/>
</dbReference>
<dbReference type="EMBL" id="KK785178">
    <property type="protein sequence ID" value="KDO47380.1"/>
    <property type="molecule type" value="Genomic_DNA"/>
</dbReference>
<dbReference type="SMART" id="SM00547">
    <property type="entry name" value="ZnF_RBZ"/>
    <property type="match status" value="4"/>
</dbReference>
<dbReference type="GO" id="GO:0003729">
    <property type="term" value="F:mRNA binding"/>
    <property type="evidence" value="ECO:0000318"/>
    <property type="project" value="GO_Central"/>
</dbReference>
<dbReference type="InterPro" id="IPR036443">
    <property type="entry name" value="Znf_RanBP2_sf"/>
</dbReference>
<feature type="domain" description="RanBP2-type" evidence="5">
    <location>
        <begin position="281"/>
        <end position="310"/>
    </location>
</feature>
<dbReference type="InterPro" id="IPR001876">
    <property type="entry name" value="Znf_RanBP2"/>
</dbReference>
<evidence type="ECO:0000313" key="6">
    <source>
        <dbReference type="EMBL" id="KDO47380.1"/>
    </source>
</evidence>
<name>A0A067E0I0_CITSI</name>
<evidence type="ECO:0000256" key="2">
    <source>
        <dbReference type="ARBA" id="ARBA00022771"/>
    </source>
</evidence>
<feature type="domain" description="RanBP2-type" evidence="5">
    <location>
        <begin position="388"/>
        <end position="417"/>
    </location>
</feature>
<gene>
    <name evidence="6" type="ORF">CISIN_1g013988mg</name>
</gene>
<evidence type="ECO:0000256" key="3">
    <source>
        <dbReference type="ARBA" id="ARBA00022833"/>
    </source>
</evidence>
<dbReference type="AlphaFoldDB" id="A0A067E0I0"/>
<dbReference type="Proteomes" id="UP000027120">
    <property type="component" value="Unassembled WGS sequence"/>
</dbReference>